<evidence type="ECO:0000313" key="1">
    <source>
        <dbReference type="EMBL" id="CUH92376.1"/>
    </source>
</evidence>
<dbReference type="OrthoDB" id="2067190at2"/>
<dbReference type="Gene3D" id="3.30.565.40">
    <property type="entry name" value="Fervidobacterium nodosum Rt17-B1 like"/>
    <property type="match status" value="1"/>
</dbReference>
<evidence type="ECO:0008006" key="3">
    <source>
        <dbReference type="Google" id="ProtNLM"/>
    </source>
</evidence>
<sequence length="220" mass="25241">MEEVSRSIYGIEERIYQRGGTYVSYPIIVSGGLSYNRDLINNIILEDINNILRIYSADAFSELKENPYLPDTLNINYDIKRNNGHFLSIFYRADFFSPYGAHPTQLVYTTNIDLVNLRRIKLSDIVQVDNDLVDDFYSWELVTDQKLGKDYKEAINEYIIGLGRNILLMGFKTADIIGSDNLLGIFTYLTPDRIGISISVPNYLGDHVEYEKVKDINNLA</sequence>
<dbReference type="KEGG" id="hsd:SD1D_0828"/>
<accession>A0A0K8J3Z5</accession>
<keyword evidence="2" id="KW-1185">Reference proteome</keyword>
<proteinExistence type="predicted"/>
<dbReference type="RefSeq" id="WP_058257746.1">
    <property type="nucleotide sequence ID" value="NZ_LN879430.1"/>
</dbReference>
<name>A0A0K8J3Z5_9FIRM</name>
<organism evidence="1 2">
    <name type="scientific">Herbinix luporum</name>
    <dbReference type="NCBI Taxonomy" id="1679721"/>
    <lineage>
        <taxon>Bacteria</taxon>
        <taxon>Bacillati</taxon>
        <taxon>Bacillota</taxon>
        <taxon>Clostridia</taxon>
        <taxon>Lachnospirales</taxon>
        <taxon>Lachnospiraceae</taxon>
        <taxon>Herbinix</taxon>
    </lineage>
</organism>
<gene>
    <name evidence="1" type="ORF">SD1D_0828</name>
</gene>
<protein>
    <recommendedName>
        <fullName evidence="3">DUF4163 domain-containing protein</fullName>
    </recommendedName>
</protein>
<dbReference type="Proteomes" id="UP000196053">
    <property type="component" value="Chromosome I"/>
</dbReference>
<evidence type="ECO:0000313" key="2">
    <source>
        <dbReference type="Proteomes" id="UP000196053"/>
    </source>
</evidence>
<dbReference type="EMBL" id="LN879430">
    <property type="protein sequence ID" value="CUH92376.1"/>
    <property type="molecule type" value="Genomic_DNA"/>
</dbReference>
<dbReference type="AlphaFoldDB" id="A0A0K8J3Z5"/>
<reference evidence="2" key="1">
    <citation type="submission" date="2015-09" db="EMBL/GenBank/DDBJ databases">
        <authorList>
            <person name="Wibberg D."/>
        </authorList>
    </citation>
    <scope>NUCLEOTIDE SEQUENCE [LARGE SCALE GENOMIC DNA]</scope>
    <source>
        <strain evidence="2">SD1D</strain>
    </source>
</reference>